<dbReference type="RefSeq" id="WP_119852199.1">
    <property type="nucleotide sequence ID" value="NZ_QYSE01000001.1"/>
</dbReference>
<dbReference type="EMBL" id="QYSE01000001">
    <property type="protein sequence ID" value="RJF37436.1"/>
    <property type="molecule type" value="Genomic_DNA"/>
</dbReference>
<dbReference type="PANTHER" id="PTHR30537">
    <property type="entry name" value="HTH-TYPE TRANSCRIPTIONAL REGULATOR"/>
    <property type="match status" value="1"/>
</dbReference>
<dbReference type="InterPro" id="IPR058163">
    <property type="entry name" value="LysR-type_TF_proteobact-type"/>
</dbReference>
<dbReference type="InterPro" id="IPR005119">
    <property type="entry name" value="LysR_subst-bd"/>
</dbReference>
<evidence type="ECO:0000313" key="7">
    <source>
        <dbReference type="Proteomes" id="UP000265938"/>
    </source>
</evidence>
<dbReference type="Pfam" id="PF03466">
    <property type="entry name" value="LysR_substrate"/>
    <property type="match status" value="1"/>
</dbReference>
<dbReference type="SUPFAM" id="SSF46785">
    <property type="entry name" value="Winged helix' DNA-binding domain"/>
    <property type="match status" value="1"/>
</dbReference>
<dbReference type="GO" id="GO:0043565">
    <property type="term" value="F:sequence-specific DNA binding"/>
    <property type="evidence" value="ECO:0007669"/>
    <property type="project" value="TreeGrafter"/>
</dbReference>
<dbReference type="InterPro" id="IPR036390">
    <property type="entry name" value="WH_DNA-bd_sf"/>
</dbReference>
<dbReference type="GO" id="GO:0003700">
    <property type="term" value="F:DNA-binding transcription factor activity"/>
    <property type="evidence" value="ECO:0007669"/>
    <property type="project" value="InterPro"/>
</dbReference>
<dbReference type="PROSITE" id="PS50931">
    <property type="entry name" value="HTH_LYSR"/>
    <property type="match status" value="1"/>
</dbReference>
<dbReference type="Gene3D" id="1.10.10.10">
    <property type="entry name" value="Winged helix-like DNA-binding domain superfamily/Winged helix DNA-binding domain"/>
    <property type="match status" value="1"/>
</dbReference>
<gene>
    <name evidence="6" type="ORF">D4741_05020</name>
</gene>
<organism evidence="6 7">
    <name type="scientific">Pseudoalteromonas gelatinilytica</name>
    <dbReference type="NCBI Taxonomy" id="1703256"/>
    <lineage>
        <taxon>Bacteria</taxon>
        <taxon>Pseudomonadati</taxon>
        <taxon>Pseudomonadota</taxon>
        <taxon>Gammaproteobacteria</taxon>
        <taxon>Alteromonadales</taxon>
        <taxon>Pseudoalteromonadaceae</taxon>
        <taxon>Pseudoalteromonas</taxon>
    </lineage>
</organism>
<sequence length="299" mass="33420">MNKLEAVRALCLVAEYQSFTQAAKQMQLSTTMVSRYVKQLEQNLGCLLLKRNTRKVCLTDAGQNYVLQMKPLLNKFNDVDAELSGLSQTPSGKLAISASIEFGCQYLAPLVSQYQHDFPDVKLDIVLSNTPVDLFDSQIDLAFRVAPSLPDASHIAQTVCHSSLSLWASPAYLKKHGTPTDIAALSEHRLLFFSHHIRHDQWIFLLDGQHVCRKFNWAMTSNNGRFLNEAAAAGDGIIQAPRYSVAPFIKSGELVEVLAEHTLKPLTIAAVYPHRYALSNRVKSFVELAKHYFSQHPIP</sequence>
<keyword evidence="4" id="KW-0804">Transcription</keyword>
<name>A0A3A3ENY9_9GAMM</name>
<dbReference type="AlphaFoldDB" id="A0A3A3ENY9"/>
<evidence type="ECO:0000256" key="1">
    <source>
        <dbReference type="ARBA" id="ARBA00009437"/>
    </source>
</evidence>
<dbReference type="InterPro" id="IPR000847">
    <property type="entry name" value="LysR_HTH_N"/>
</dbReference>
<dbReference type="PANTHER" id="PTHR30537:SF5">
    <property type="entry name" value="HTH-TYPE TRANSCRIPTIONAL ACTIVATOR TTDR-RELATED"/>
    <property type="match status" value="1"/>
</dbReference>
<dbReference type="CDD" id="cd08422">
    <property type="entry name" value="PBP2_CrgA_like"/>
    <property type="match status" value="1"/>
</dbReference>
<keyword evidence="3" id="KW-0238">DNA-binding</keyword>
<keyword evidence="2" id="KW-0805">Transcription regulation</keyword>
<evidence type="ECO:0000256" key="4">
    <source>
        <dbReference type="ARBA" id="ARBA00023163"/>
    </source>
</evidence>
<protein>
    <submittedName>
        <fullName evidence="6">LysR family transcriptional regulator</fullName>
    </submittedName>
</protein>
<dbReference type="SUPFAM" id="SSF53850">
    <property type="entry name" value="Periplasmic binding protein-like II"/>
    <property type="match status" value="1"/>
</dbReference>
<evidence type="ECO:0000256" key="3">
    <source>
        <dbReference type="ARBA" id="ARBA00023125"/>
    </source>
</evidence>
<dbReference type="GO" id="GO:0006351">
    <property type="term" value="P:DNA-templated transcription"/>
    <property type="evidence" value="ECO:0007669"/>
    <property type="project" value="TreeGrafter"/>
</dbReference>
<comment type="caution">
    <text evidence="6">The sequence shown here is derived from an EMBL/GenBank/DDBJ whole genome shotgun (WGS) entry which is preliminary data.</text>
</comment>
<dbReference type="InterPro" id="IPR036388">
    <property type="entry name" value="WH-like_DNA-bd_sf"/>
</dbReference>
<evidence type="ECO:0000256" key="2">
    <source>
        <dbReference type="ARBA" id="ARBA00023015"/>
    </source>
</evidence>
<dbReference type="Gene3D" id="3.40.190.290">
    <property type="match status" value="1"/>
</dbReference>
<reference evidence="6 7" key="1">
    <citation type="submission" date="2018-09" db="EMBL/GenBank/DDBJ databases">
        <title>Identification of marine bacteria producing industrial enzymes.</title>
        <authorList>
            <person name="Cheng T.H."/>
            <person name="Saidin J."/>
            <person name="Muhd D.D."/>
            <person name="Isa M.N.M."/>
            <person name="Bakar M.F.A."/>
            <person name="Ismail N."/>
        </authorList>
    </citation>
    <scope>NUCLEOTIDE SEQUENCE [LARGE SCALE GENOMIC DNA]</scope>
    <source>
        <strain evidence="6 7">MNAD 1.6</strain>
    </source>
</reference>
<evidence type="ECO:0000313" key="6">
    <source>
        <dbReference type="EMBL" id="RJF37436.1"/>
    </source>
</evidence>
<evidence type="ECO:0000259" key="5">
    <source>
        <dbReference type="PROSITE" id="PS50931"/>
    </source>
</evidence>
<dbReference type="Pfam" id="PF00126">
    <property type="entry name" value="HTH_1"/>
    <property type="match status" value="1"/>
</dbReference>
<accession>A0A3A3ENY9</accession>
<feature type="domain" description="HTH lysR-type" evidence="5">
    <location>
        <begin position="1"/>
        <end position="59"/>
    </location>
</feature>
<proteinExistence type="inferred from homology"/>
<dbReference type="FunFam" id="1.10.10.10:FF:000001">
    <property type="entry name" value="LysR family transcriptional regulator"/>
    <property type="match status" value="1"/>
</dbReference>
<dbReference type="Proteomes" id="UP000265938">
    <property type="component" value="Unassembled WGS sequence"/>
</dbReference>
<comment type="similarity">
    <text evidence="1">Belongs to the LysR transcriptional regulatory family.</text>
</comment>